<feature type="compositionally biased region" description="Basic and acidic residues" evidence="7">
    <location>
        <begin position="2004"/>
        <end position="2018"/>
    </location>
</feature>
<feature type="region of interest" description="Disordered" evidence="7">
    <location>
        <begin position="472"/>
        <end position="537"/>
    </location>
</feature>
<evidence type="ECO:0000256" key="5">
    <source>
        <dbReference type="ARBA" id="ARBA00023054"/>
    </source>
</evidence>
<feature type="region of interest" description="Disordered" evidence="7">
    <location>
        <begin position="1041"/>
        <end position="1071"/>
    </location>
</feature>
<dbReference type="GO" id="GO:0005737">
    <property type="term" value="C:cytoplasm"/>
    <property type="evidence" value="ECO:0007669"/>
    <property type="project" value="UniProtKB-SubCell"/>
</dbReference>
<name>A0A9P3HC52_9FUNG</name>
<feature type="region of interest" description="Disordered" evidence="7">
    <location>
        <begin position="1772"/>
        <end position="1889"/>
    </location>
</feature>
<feature type="compositionally biased region" description="Acidic residues" evidence="7">
    <location>
        <begin position="1971"/>
        <end position="1981"/>
    </location>
</feature>
<feature type="compositionally biased region" description="Acidic residues" evidence="7">
    <location>
        <begin position="1839"/>
        <end position="1853"/>
    </location>
</feature>
<dbReference type="InterPro" id="IPR011043">
    <property type="entry name" value="Gal_Oxase/kelch_b-propeller"/>
</dbReference>
<feature type="coiled-coil region" evidence="6">
    <location>
        <begin position="1126"/>
        <end position="1216"/>
    </location>
</feature>
<feature type="region of interest" description="Disordered" evidence="7">
    <location>
        <begin position="1"/>
        <end position="125"/>
    </location>
</feature>
<feature type="compositionally biased region" description="Pro residues" evidence="7">
    <location>
        <begin position="1925"/>
        <end position="1934"/>
    </location>
</feature>
<dbReference type="EMBL" id="BQFW01000008">
    <property type="protein sequence ID" value="GJJ74001.1"/>
    <property type="molecule type" value="Genomic_DNA"/>
</dbReference>
<dbReference type="SMART" id="SM00612">
    <property type="entry name" value="Kelch"/>
    <property type="match status" value="4"/>
</dbReference>
<proteinExistence type="predicted"/>
<feature type="region of interest" description="Disordered" evidence="7">
    <location>
        <begin position="1905"/>
        <end position="2018"/>
    </location>
</feature>
<dbReference type="Gene3D" id="1.10.287.1490">
    <property type="match status" value="1"/>
</dbReference>
<feature type="compositionally biased region" description="Polar residues" evidence="7">
    <location>
        <begin position="615"/>
        <end position="625"/>
    </location>
</feature>
<evidence type="ECO:0000313" key="8">
    <source>
        <dbReference type="EMBL" id="GJJ74001.1"/>
    </source>
</evidence>
<dbReference type="FunFam" id="2.120.10.80:FF:000049">
    <property type="entry name" value="Cell polarity protein (Tea1)"/>
    <property type="match status" value="1"/>
</dbReference>
<feature type="region of interest" description="Disordered" evidence="7">
    <location>
        <begin position="615"/>
        <end position="888"/>
    </location>
</feature>
<accession>A0A9P3HC52</accession>
<feature type="compositionally biased region" description="Low complexity" evidence="7">
    <location>
        <begin position="1772"/>
        <end position="1803"/>
    </location>
</feature>
<feature type="compositionally biased region" description="Low complexity" evidence="7">
    <location>
        <begin position="41"/>
        <end position="52"/>
    </location>
</feature>
<feature type="compositionally biased region" description="Low complexity" evidence="7">
    <location>
        <begin position="832"/>
        <end position="847"/>
    </location>
</feature>
<feature type="compositionally biased region" description="Polar residues" evidence="7">
    <location>
        <begin position="742"/>
        <end position="756"/>
    </location>
</feature>
<feature type="region of interest" description="Disordered" evidence="7">
    <location>
        <begin position="556"/>
        <end position="581"/>
    </location>
</feature>
<dbReference type="InterPro" id="IPR015915">
    <property type="entry name" value="Kelch-typ_b-propeller"/>
</dbReference>
<comment type="subcellular location">
    <subcellularLocation>
        <location evidence="1">Cytoplasm</location>
    </subcellularLocation>
</comment>
<gene>
    <name evidence="8" type="ORF">EMPS_06359</name>
</gene>
<reference evidence="8" key="2">
    <citation type="journal article" date="2022" name="Microbiol. Resour. Announc.">
        <title>Whole-Genome Sequence of Entomortierella parvispora E1425, a Mucoromycotan Fungus Associated with Burkholderiaceae-Related Endosymbiotic Bacteria.</title>
        <authorList>
            <person name="Herlambang A."/>
            <person name="Guo Y."/>
            <person name="Takashima Y."/>
            <person name="Narisawa K."/>
            <person name="Ohta H."/>
            <person name="Nishizawa T."/>
        </authorList>
    </citation>
    <scope>NUCLEOTIDE SEQUENCE</scope>
    <source>
        <strain evidence="8">E1425</strain>
    </source>
</reference>
<feature type="compositionally biased region" description="Basic and acidic residues" evidence="7">
    <location>
        <begin position="857"/>
        <end position="888"/>
    </location>
</feature>
<dbReference type="PANTHER" id="PTHR46093">
    <property type="entry name" value="ACYL-COA-BINDING DOMAIN-CONTAINING PROTEIN 5"/>
    <property type="match status" value="1"/>
</dbReference>
<feature type="coiled-coil region" evidence="6">
    <location>
        <begin position="924"/>
        <end position="951"/>
    </location>
</feature>
<feature type="compositionally biased region" description="Polar residues" evidence="7">
    <location>
        <begin position="474"/>
        <end position="487"/>
    </location>
</feature>
<keyword evidence="2" id="KW-0880">Kelch repeat</keyword>
<dbReference type="Gene3D" id="2.120.10.80">
    <property type="entry name" value="Kelch-type beta propeller"/>
    <property type="match status" value="2"/>
</dbReference>
<comment type="caution">
    <text evidence="8">The sequence shown here is derived from an EMBL/GenBank/DDBJ whole genome shotgun (WGS) entry which is preliminary data.</text>
</comment>
<feature type="compositionally biased region" description="Low complexity" evidence="7">
    <location>
        <begin position="1856"/>
        <end position="1872"/>
    </location>
</feature>
<dbReference type="Proteomes" id="UP000827284">
    <property type="component" value="Unassembled WGS sequence"/>
</dbReference>
<feature type="compositionally biased region" description="Polar residues" evidence="7">
    <location>
        <begin position="1987"/>
        <end position="2000"/>
    </location>
</feature>
<dbReference type="SUPFAM" id="SSF90257">
    <property type="entry name" value="Myosin rod fragments"/>
    <property type="match status" value="1"/>
</dbReference>
<evidence type="ECO:0000256" key="6">
    <source>
        <dbReference type="SAM" id="Coils"/>
    </source>
</evidence>
<evidence type="ECO:0000256" key="7">
    <source>
        <dbReference type="SAM" id="MobiDB-lite"/>
    </source>
</evidence>
<feature type="coiled-coil region" evidence="6">
    <location>
        <begin position="1528"/>
        <end position="1681"/>
    </location>
</feature>
<keyword evidence="3" id="KW-0963">Cytoplasm</keyword>
<feature type="compositionally biased region" description="Low complexity" evidence="7">
    <location>
        <begin position="14"/>
        <end position="34"/>
    </location>
</feature>
<keyword evidence="5 6" id="KW-0175">Coiled coil</keyword>
<evidence type="ECO:0000256" key="3">
    <source>
        <dbReference type="ARBA" id="ARBA00022490"/>
    </source>
</evidence>
<feature type="compositionally biased region" description="Basic and acidic residues" evidence="7">
    <location>
        <begin position="1874"/>
        <end position="1889"/>
    </location>
</feature>
<dbReference type="OrthoDB" id="45365at2759"/>
<evidence type="ECO:0000256" key="2">
    <source>
        <dbReference type="ARBA" id="ARBA00022441"/>
    </source>
</evidence>
<reference evidence="8" key="1">
    <citation type="submission" date="2021-11" db="EMBL/GenBank/DDBJ databases">
        <authorList>
            <person name="Herlambang A."/>
            <person name="Guo Y."/>
            <person name="Takashima Y."/>
            <person name="Nishizawa T."/>
        </authorList>
    </citation>
    <scope>NUCLEOTIDE SEQUENCE</scope>
    <source>
        <strain evidence="8">E1425</strain>
    </source>
</reference>
<protein>
    <submittedName>
        <fullName evidence="8">Uncharacterized protein</fullName>
    </submittedName>
</protein>
<keyword evidence="4" id="KW-0677">Repeat</keyword>
<dbReference type="PANTHER" id="PTHR46093:SF18">
    <property type="entry name" value="FIBRONECTIN TYPE-III DOMAIN-CONTAINING PROTEIN"/>
    <property type="match status" value="1"/>
</dbReference>
<sequence length="2033" mass="221037">MAGLFGRKKKDDSPASANAPPSNAAAQQHNHQQQRPPPSPNGLNGISGSNGSMQGGIPNNGYNDHSGSGSRSPMSPSFPQHTNNGFGGLQQQQQQQPHHAQNSPVSGGGPPSPQQPQYPGFAGLPGGTVASATGLSGAGAMVPGGATGAMMSTPQLFWTQRRILGLNPFPRYQHTSSIIANGTDIYLYGGSQRGTTKGDLFIIDSVSLQCQAVAAAGADPPMPKSGHTAVNIGQYIIYFGGWDSMTRQCDDSLHVLHTARKEWNKPPIQGPLPTPRHSHSGCSVGTTMYIFGGQVDDFYLDDIVAFDMKSITQNPHWEKIEPQTESPPARSGHCAGVFDGKIYIFGGADADYFYNDIWCFDPRASTWTPIPASGYLPTGRHGHSCTVVDGTLYIFGGNSPDGTELNDAYAFKIHERRWYLFQNVGPVASPRSGHTMCTIKDRVFILGGESEHTKLEDSALIYFLELSKIRYPDSTPQGIPPRQTSSKPLGESGYESDRNSGQQRAPERPDRPDRPDRRHTQRPASPATFGAPERHGSVTNMSISQQTSQLINPQLGQRPLTTLGTPPPRGASNGFQNNISSSDYQAEGLSIATRRQTLKDDFQGGYGGAVVGTASAVNNPNVNRRTIQHVPSTPTSAGPAPSPLRVINVSPDSPPSTPRQAHAGVASDEATGRQDRKNTNFVPPPLSAGASNLAEEDMNPYAMEAITPNQNQNSSGSYVPPPGSPSVASGPISPPPPPPSSTVDASNSPSQQSPSVGNGMRNGNLPPPPSTPSPPVSGSILPPPGSERKANPPPPPPHSIGASTPIPGPLDRSSSPAPPPGRSPGRGTGINTLPITPSSPLTSSDLTNARTSSNDLAKLKSLESKAEAALEENERLRQQAKEREMEIEKMKKREHWLLTEVIMARAAKSEGSHTDGSSDSNQLLQDRRLSMADLEQELENEHLQGQQLKLTQALVRVREQLKSAKMSIAMQAHAASSKIKEAERIRTGALQEAAYLKAKVSALSNTQQDPNGLARVETDRALDLERRLTAALNELEALESQHSKMQETLEQERAARQAAEERSSGSVLLAEQAQSAHTRALAELTSLHTRAAKAEADSRDFAAKLAETQAGFSGHQSQSSGLLQKVTSLKQQVEQHEKALERTQMAYSAANERAMRAETQVDESARKIEQLESLRFELTSDVNRYQGEAERLQSKVEELESRCQVTKDEVITLRKLVEEGLDAFNPRAGNAASTEKSAARKHDSIAILSTVSRVSELEHELGSLKRLHATSQSSATKSASELAVAMIELSKLEQASMQARTETISLQKQLSHEREGAAQLRSELSHTEQELETKIKALEDHEVQLGLLKDVMREKGLMAEDLVLQARSRGTGEYAATMEQRVQEAEDRIQDLEQELEDNKTQFSQKLETFEAQRQATIQHSEKTGFLLRKLKNDLEATMKEKDLVDAELKALQEEHTRCGHQAQELSAASKRTLKEQEEERVQMLQLHWEEERRELSTQANDLQTRLMESEMHSAELSQKVISITERLEEVESLNEAIADELESMQDQAEVLKSQGLKQEQQLQSDVERLVAEIHQVQEQLKKKQAELEQASELNDHLESQLDRALQAQAEAVEAAASASASKQNTATSVAEMKRLENQRVDLEQRLKRAQETIQILEGDNSVLEARLVESEKKVNLLLENMHSNNSVAGGSSMPNSPFSSDSLAGIHQQLNGLSGASLLASSPKSSLPPAPVSAASPVVARSSPAVAPPSSSAGAPMANASRLLNNVKNLSGSIGSAQSSSRSSPAPTVAPSTAHASSVSSPKPHDNSGSQSYMHSYDEESDDDSSMNKYSQHHQQQQEEEDESSDDNNDEYEQYHQQQQHAQNQHNYSYNKEGGRNDASHNSNRDSVDSITRELEMLKVPWNNTAAGSAGGFNGSSSPKTSLPSPPQPPQRRQPPATSHQFPGQQQHQQHLHGSHNNNGGGNNFYNYTDDSEDEDEHEDDFLSKLRQQPTTAKGSPSITGPKDTHSFNDRSPSRLREYEQMIDEIENARIH</sequence>
<evidence type="ECO:0000256" key="4">
    <source>
        <dbReference type="ARBA" id="ARBA00022737"/>
    </source>
</evidence>
<feature type="compositionally biased region" description="Pro residues" evidence="7">
    <location>
        <begin position="765"/>
        <end position="798"/>
    </location>
</feature>
<feature type="compositionally biased region" description="Basic and acidic residues" evidence="7">
    <location>
        <begin position="505"/>
        <end position="518"/>
    </location>
</feature>
<dbReference type="InterPro" id="IPR006652">
    <property type="entry name" value="Kelch_1"/>
</dbReference>
<organism evidence="8 9">
    <name type="scientific">Entomortierella parvispora</name>
    <dbReference type="NCBI Taxonomy" id="205924"/>
    <lineage>
        <taxon>Eukaryota</taxon>
        <taxon>Fungi</taxon>
        <taxon>Fungi incertae sedis</taxon>
        <taxon>Mucoromycota</taxon>
        <taxon>Mortierellomycotina</taxon>
        <taxon>Mortierellomycetes</taxon>
        <taxon>Mortierellales</taxon>
        <taxon>Mortierellaceae</taxon>
        <taxon>Entomortierella</taxon>
    </lineage>
</organism>
<feature type="compositionally biased region" description="Basic and acidic residues" evidence="7">
    <location>
        <begin position="1041"/>
        <end position="1063"/>
    </location>
</feature>
<feature type="compositionally biased region" description="Low complexity" evidence="7">
    <location>
        <begin position="66"/>
        <end position="77"/>
    </location>
</feature>
<feature type="coiled-coil region" evidence="6">
    <location>
        <begin position="1317"/>
        <end position="1344"/>
    </location>
</feature>
<feature type="coiled-coil region" evidence="6">
    <location>
        <begin position="1375"/>
        <end position="1495"/>
    </location>
</feature>
<feature type="compositionally biased region" description="Low complexity" evidence="7">
    <location>
        <begin position="1935"/>
        <end position="1950"/>
    </location>
</feature>
<dbReference type="SUPFAM" id="SSF50965">
    <property type="entry name" value="Galactose oxidase, central domain"/>
    <property type="match status" value="1"/>
</dbReference>
<evidence type="ECO:0000256" key="1">
    <source>
        <dbReference type="ARBA" id="ARBA00004496"/>
    </source>
</evidence>
<keyword evidence="9" id="KW-1185">Reference proteome</keyword>
<evidence type="ECO:0000313" key="9">
    <source>
        <dbReference type="Proteomes" id="UP000827284"/>
    </source>
</evidence>
<dbReference type="Pfam" id="PF24681">
    <property type="entry name" value="Kelch_KLHDC2_KLHL20_DRC7"/>
    <property type="match status" value="1"/>
</dbReference>